<sequence length="1546" mass="165603">MKRFLLSIFLFVGVVSFGFGQTTYFSIPAGGNWNSAATWDIGDDFTGGDGIPGPNDVAVILGDGAGGGNVLLTANQTVGDVYVQYDNPNVLSKGGFFLSTFTLTINGQLAGVDFLGAGAFVEPTTSVIQTNQRLNLVFTGANLGSTSFNPVITSWGNGSPLRNVTFNGATGGTNMEVENFNLFGGSTLNLTNGILTVLAGNSISQASNASISTSSGTNLIVNGSITGDGSPSSRINNINIQGNVTTGTAGYVNAENFTLGATSTFTINFNDILNQTQGWWYQNAGPTGTFSLDPSSTVIYNASANQVVGAQEYGNLRLRSQSGASVKSLQSSGNLLVQGLLRLNSGNVTFDTSPNSNPIEIEGNVENLGNFSPTQRVIFSGSTPQSINGANQITFAGGLRVSNTAGLTLNNIGIDINGELDVDPSCSFNPSDQVVTVLGDMRIDGTLMAGTNPGGFVFDGTTEFLGSGTRGFFDVTIDAVASVIAPNGTLTVHRNWANNGTFNNNQGTVRFTDTPTKLISGTSTTSFWNLAAEGGTINVNGTVDLENVMTFAGNPTIDFDGSADNGTFTVKSTAARDAAIANIGSATIQGNAVVERYITGGTGESSYHYMGSPIATDIADWQQEFYVTGGFSDPSSGPGINSNTPSIYVYDELSAGGLNDKWVSYPTTSSAAPIEVGRGYAVSLRDEQGTITANTIGEFHTGQATWNVTDQGGPDDGWNLIANQFPSAIDFDAVGWNKANIENGFYVYDPASGDNLYYSDGVSAATDQYIALGQAFWVRATSNGTVTAQETVKYTGGTPAFYREKSLEKIKIIFEGDEHRDDSYVMFNPEATDAYDPRHDFSNLRNDDHNISTLSTDSKDLKVNHMASLNAESDCGKSIPLFVRASSTGHFSLKFEELSSIQMSESISLIDHFTDDVINISEGSIYEFDITDDAASKGANRFELSFETKVPVNVESIAMDVCPNDNGTVLLKSTEAFATYLIYKNDGIVSIADGNGGNLEIEIDKEHLSDNLNEFTLKSFIGGCDTVSVGSAQIKVNEALRLNNEVLGSTICKVESRASFSIATQINANYYILQNQDTLESFTGTGNQFDGFISANNLKNGTNEFVVAVEKDACQSGTLKDKLKIIVENLTIDQDIEFTASNVCIENPTTINFLSQDKVEYQFYKKEELVATGLGEGTDESIEIPTEFLSVGLNEFNVVAKHGECGEYAFENKIEINVEDSINADLNIVTNNICGVQEVTVIIENAQEEKTYSLLKADQSIMSNTASKDGALTFTLDSSNFELGVNQFDILIEGQNCESVKAFQRVEFGNYNSAVIEEIETQSVCLNESVTIDLAANLPMSVYQVFIGDELIMDETGSSIVLSPTETTTYTITGEPESGCESNSINFTVEVTDLAKPGILVSGKVLESSIEGETYQWYLDGDLVADETGKVIVAEKTGNYAVEVSKSNCSILSDTFTFNDEVLSANKELETALKLYPNPVIEKMFVEFDNFSAVEVTIFTLSGKFIDGFRLDSSQSEIDMSKFSKGTYLIQFESEKGSVTKRVIKQ</sequence>
<evidence type="ECO:0000259" key="1">
    <source>
        <dbReference type="Pfam" id="PF18962"/>
    </source>
</evidence>
<feature type="domain" description="Secretion system C-terminal sorting" evidence="1">
    <location>
        <begin position="1475"/>
        <end position="1544"/>
    </location>
</feature>
<dbReference type="OrthoDB" id="5524298at2"/>
<gene>
    <name evidence="2" type="ORF">SAMN05661096_02457</name>
</gene>
<keyword evidence="3" id="KW-1185">Reference proteome</keyword>
<proteinExistence type="predicted"/>
<organism evidence="2 3">
    <name type="scientific">Marivirga sericea</name>
    <dbReference type="NCBI Taxonomy" id="1028"/>
    <lineage>
        <taxon>Bacteria</taxon>
        <taxon>Pseudomonadati</taxon>
        <taxon>Bacteroidota</taxon>
        <taxon>Cytophagia</taxon>
        <taxon>Cytophagales</taxon>
        <taxon>Marivirgaceae</taxon>
        <taxon>Marivirga</taxon>
    </lineage>
</organism>
<dbReference type="Proteomes" id="UP000193804">
    <property type="component" value="Unassembled WGS sequence"/>
</dbReference>
<evidence type="ECO:0000313" key="3">
    <source>
        <dbReference type="Proteomes" id="UP000193804"/>
    </source>
</evidence>
<dbReference type="EMBL" id="FXAW01000005">
    <property type="protein sequence ID" value="SMG37503.1"/>
    <property type="molecule type" value="Genomic_DNA"/>
</dbReference>
<accession>A0A1X7K980</accession>
<protein>
    <submittedName>
        <fullName evidence="2">Por secretion system C-terminal sorting domain-containing protein</fullName>
    </submittedName>
</protein>
<dbReference type="Pfam" id="PF18962">
    <property type="entry name" value="Por_Secre_tail"/>
    <property type="match status" value="1"/>
</dbReference>
<reference evidence="3" key="1">
    <citation type="submission" date="2017-04" db="EMBL/GenBank/DDBJ databases">
        <authorList>
            <person name="Varghese N."/>
            <person name="Submissions S."/>
        </authorList>
    </citation>
    <scope>NUCLEOTIDE SEQUENCE [LARGE SCALE GENOMIC DNA]</scope>
    <source>
        <strain evidence="3">DSM 4125</strain>
    </source>
</reference>
<evidence type="ECO:0000313" key="2">
    <source>
        <dbReference type="EMBL" id="SMG37503.1"/>
    </source>
</evidence>
<dbReference type="RefSeq" id="WP_085517587.1">
    <property type="nucleotide sequence ID" value="NZ_FXAW01000005.1"/>
</dbReference>
<dbReference type="STRING" id="1028.SAMN05661096_02457"/>
<name>A0A1X7K980_9BACT</name>
<dbReference type="NCBIfam" id="TIGR04183">
    <property type="entry name" value="Por_Secre_tail"/>
    <property type="match status" value="1"/>
</dbReference>
<dbReference type="InterPro" id="IPR026444">
    <property type="entry name" value="Secre_tail"/>
</dbReference>